<dbReference type="InterPro" id="IPR014720">
    <property type="entry name" value="dsRBD_dom"/>
</dbReference>
<comment type="subcellular location">
    <subcellularLocation>
        <location evidence="9">Cytoplasm</location>
    </subcellularLocation>
</comment>
<dbReference type="PANTHER" id="PTHR11207">
    <property type="entry name" value="RIBONUCLEASE III"/>
    <property type="match status" value="1"/>
</dbReference>
<comment type="subunit">
    <text evidence="9">Homodimer.</text>
</comment>
<dbReference type="SUPFAM" id="SSF69065">
    <property type="entry name" value="RNase III domain-like"/>
    <property type="match status" value="1"/>
</dbReference>
<dbReference type="HAMAP" id="MF_00104">
    <property type="entry name" value="RNase_III"/>
    <property type="match status" value="1"/>
</dbReference>
<comment type="function">
    <text evidence="9">Digests double-stranded RNA. Involved in the processing of primary rRNA transcript to yield the immediate precursors to the large and small rRNAs (23S and 16S). Processes some mRNAs, and tRNAs when they are encoded in the rRNA operon. Processes pre-crRNA and tracrRNA of type II CRISPR loci if present in the organism.</text>
</comment>
<dbReference type="GO" id="GO:0019843">
    <property type="term" value="F:rRNA binding"/>
    <property type="evidence" value="ECO:0007669"/>
    <property type="project" value="UniProtKB-KW"/>
</dbReference>
<evidence type="ECO:0000256" key="9">
    <source>
        <dbReference type="HAMAP-Rule" id="MF_00104"/>
    </source>
</evidence>
<dbReference type="PANTHER" id="PTHR11207:SF0">
    <property type="entry name" value="RIBONUCLEASE 3"/>
    <property type="match status" value="1"/>
</dbReference>
<dbReference type="PROSITE" id="PS50137">
    <property type="entry name" value="DS_RBD"/>
    <property type="match status" value="1"/>
</dbReference>
<reference evidence="12 13" key="1">
    <citation type="journal article" date="2018" name="Syst. Appl. Microbiol.">
        <title>Ereboglobus luteus gen. nov. sp. nov. from cockroach guts, and new insights into the oxygen relationship of the genera Opitutus and Didymococcus (Verrucomicrobia: Opitutaceae).</title>
        <authorList>
            <person name="Tegtmeier D."/>
            <person name="Belitz A."/>
            <person name="Radek R."/>
            <person name="Heimerl T."/>
            <person name="Brune A."/>
        </authorList>
    </citation>
    <scope>NUCLEOTIDE SEQUENCE [LARGE SCALE GENOMIC DNA]</scope>
    <source>
        <strain evidence="12 13">Ho45</strain>
    </source>
</reference>
<keyword evidence="9" id="KW-0963">Cytoplasm</keyword>
<feature type="domain" description="RNase III" evidence="11">
    <location>
        <begin position="10"/>
        <end position="138"/>
    </location>
</feature>
<dbReference type="EC" id="3.1.26.3" evidence="9"/>
<evidence type="ECO:0000256" key="2">
    <source>
        <dbReference type="ARBA" id="ARBA00010183"/>
    </source>
</evidence>
<feature type="active site" evidence="9">
    <location>
        <position position="55"/>
    </location>
</feature>
<keyword evidence="5 9" id="KW-0540">Nuclease</keyword>
<dbReference type="InterPro" id="IPR000999">
    <property type="entry name" value="RNase_III_dom"/>
</dbReference>
<feature type="domain" description="DRBM" evidence="10">
    <location>
        <begin position="165"/>
        <end position="235"/>
    </location>
</feature>
<evidence type="ECO:0000259" key="11">
    <source>
        <dbReference type="PROSITE" id="PS50142"/>
    </source>
</evidence>
<feature type="binding site" evidence="9">
    <location>
        <position position="51"/>
    </location>
    <ligand>
        <name>Mg(2+)</name>
        <dbReference type="ChEBI" id="CHEBI:18420"/>
    </ligand>
</feature>
<keyword evidence="3 9" id="KW-0698">rRNA processing</keyword>
<keyword evidence="9" id="KW-0460">Magnesium</keyword>
<dbReference type="PROSITE" id="PS50142">
    <property type="entry name" value="RNASE_3_2"/>
    <property type="match status" value="1"/>
</dbReference>
<name>A0A2U8E0A7_9BACT</name>
<keyword evidence="4 9" id="KW-0507">mRNA processing</keyword>
<dbReference type="Pfam" id="PF14622">
    <property type="entry name" value="Ribonucleas_3_3"/>
    <property type="match status" value="1"/>
</dbReference>
<dbReference type="NCBIfam" id="TIGR02191">
    <property type="entry name" value="RNaseIII"/>
    <property type="match status" value="1"/>
</dbReference>
<keyword evidence="13" id="KW-1185">Reference proteome</keyword>
<evidence type="ECO:0000313" key="13">
    <source>
        <dbReference type="Proteomes" id="UP000244896"/>
    </source>
</evidence>
<dbReference type="OrthoDB" id="9805026at2"/>
<dbReference type="GO" id="GO:0010468">
    <property type="term" value="P:regulation of gene expression"/>
    <property type="evidence" value="ECO:0007669"/>
    <property type="project" value="TreeGrafter"/>
</dbReference>
<evidence type="ECO:0000256" key="4">
    <source>
        <dbReference type="ARBA" id="ARBA00022664"/>
    </source>
</evidence>
<dbReference type="CDD" id="cd10845">
    <property type="entry name" value="DSRM_RNAse_III_family"/>
    <property type="match status" value="1"/>
</dbReference>
<evidence type="ECO:0000259" key="10">
    <source>
        <dbReference type="PROSITE" id="PS50137"/>
    </source>
</evidence>
<evidence type="ECO:0000256" key="5">
    <source>
        <dbReference type="ARBA" id="ARBA00022722"/>
    </source>
</evidence>
<gene>
    <name evidence="9 12" type="primary">rnc</name>
    <name evidence="12" type="ORF">CKA38_02265</name>
</gene>
<dbReference type="GO" id="GO:0008033">
    <property type="term" value="P:tRNA processing"/>
    <property type="evidence" value="ECO:0007669"/>
    <property type="project" value="UniProtKB-KW"/>
</dbReference>
<dbReference type="KEGG" id="elut:CKA38_02265"/>
<evidence type="ECO:0000256" key="7">
    <source>
        <dbReference type="ARBA" id="ARBA00022801"/>
    </source>
</evidence>
<evidence type="ECO:0000256" key="6">
    <source>
        <dbReference type="ARBA" id="ARBA00022759"/>
    </source>
</evidence>
<dbReference type="PROSITE" id="PS00517">
    <property type="entry name" value="RNASE_3_1"/>
    <property type="match status" value="1"/>
</dbReference>
<comment type="cofactor">
    <cofactor evidence="9">
        <name>Mg(2+)</name>
        <dbReference type="ChEBI" id="CHEBI:18420"/>
    </cofactor>
</comment>
<evidence type="ECO:0000256" key="3">
    <source>
        <dbReference type="ARBA" id="ARBA00022552"/>
    </source>
</evidence>
<dbReference type="GO" id="GO:0005737">
    <property type="term" value="C:cytoplasm"/>
    <property type="evidence" value="ECO:0007669"/>
    <property type="project" value="UniProtKB-SubCell"/>
</dbReference>
<dbReference type="InterPro" id="IPR011907">
    <property type="entry name" value="RNase_III"/>
</dbReference>
<evidence type="ECO:0000256" key="8">
    <source>
        <dbReference type="ARBA" id="ARBA00022884"/>
    </source>
</evidence>
<dbReference type="Gene3D" id="3.30.160.20">
    <property type="match status" value="1"/>
</dbReference>
<dbReference type="SUPFAM" id="SSF54768">
    <property type="entry name" value="dsRNA-binding domain-like"/>
    <property type="match status" value="1"/>
</dbReference>
<sequence>MKQDENTAAIAQLQQRIAYTFREPALLERALTHPSYLHDHADVAESNQRLEFLGDAVLQLALTEVLFDMFPGDREGSLSKYRSMLSKGKFLSDLAREIGLSEAMLVSASEEAAGGRNRDSALEDAFEALVGAIYIDSDLAVTRRVVLGLLGSLPERLASMKPAENPKGRLQELVQPKHGNNAVRYVVEHAAGSDHAKEYEAVVFINDKPMGHGRGTSKKAAEEGAALEALESFNVETDGA</sequence>
<proteinExistence type="inferred from homology"/>
<dbReference type="GO" id="GO:0006397">
    <property type="term" value="P:mRNA processing"/>
    <property type="evidence" value="ECO:0007669"/>
    <property type="project" value="UniProtKB-UniRule"/>
</dbReference>
<dbReference type="GO" id="GO:0046872">
    <property type="term" value="F:metal ion binding"/>
    <property type="evidence" value="ECO:0007669"/>
    <property type="project" value="UniProtKB-KW"/>
</dbReference>
<dbReference type="AlphaFoldDB" id="A0A2U8E0A7"/>
<feature type="active site" evidence="9">
    <location>
        <position position="127"/>
    </location>
</feature>
<dbReference type="FunFam" id="1.10.1520.10:FF:000001">
    <property type="entry name" value="Ribonuclease 3"/>
    <property type="match status" value="1"/>
</dbReference>
<dbReference type="CDD" id="cd00593">
    <property type="entry name" value="RIBOc"/>
    <property type="match status" value="1"/>
</dbReference>
<feature type="binding site" evidence="9">
    <location>
        <position position="124"/>
    </location>
    <ligand>
        <name>Mg(2+)</name>
        <dbReference type="ChEBI" id="CHEBI:18420"/>
    </ligand>
</feature>
<dbReference type="Proteomes" id="UP000244896">
    <property type="component" value="Chromosome"/>
</dbReference>
<dbReference type="Gene3D" id="1.10.1520.10">
    <property type="entry name" value="Ribonuclease III domain"/>
    <property type="match status" value="1"/>
</dbReference>
<dbReference type="InterPro" id="IPR036389">
    <property type="entry name" value="RNase_III_sf"/>
</dbReference>
<dbReference type="SMART" id="SM00535">
    <property type="entry name" value="RIBOc"/>
    <property type="match status" value="1"/>
</dbReference>
<organism evidence="12 13">
    <name type="scientific">Ereboglobus luteus</name>
    <dbReference type="NCBI Taxonomy" id="1796921"/>
    <lineage>
        <taxon>Bacteria</taxon>
        <taxon>Pseudomonadati</taxon>
        <taxon>Verrucomicrobiota</taxon>
        <taxon>Opitutia</taxon>
        <taxon>Opitutales</taxon>
        <taxon>Opitutaceae</taxon>
        <taxon>Ereboglobus</taxon>
    </lineage>
</organism>
<dbReference type="GO" id="GO:0004525">
    <property type="term" value="F:ribonuclease III activity"/>
    <property type="evidence" value="ECO:0007669"/>
    <property type="project" value="UniProtKB-UniRule"/>
</dbReference>
<feature type="binding site" evidence="9">
    <location>
        <position position="127"/>
    </location>
    <ligand>
        <name>Mg(2+)</name>
        <dbReference type="ChEBI" id="CHEBI:18420"/>
    </ligand>
</feature>
<protein>
    <recommendedName>
        <fullName evidence="9">Ribonuclease 3</fullName>
        <ecNumber evidence="9">3.1.26.3</ecNumber>
    </recommendedName>
    <alternativeName>
        <fullName evidence="9">Ribonuclease III</fullName>
        <shortName evidence="9">RNase III</shortName>
    </alternativeName>
</protein>
<dbReference type="EMBL" id="CP023004">
    <property type="protein sequence ID" value="AWI08241.1"/>
    <property type="molecule type" value="Genomic_DNA"/>
</dbReference>
<dbReference type="GO" id="GO:0003725">
    <property type="term" value="F:double-stranded RNA binding"/>
    <property type="evidence" value="ECO:0007669"/>
    <property type="project" value="TreeGrafter"/>
</dbReference>
<comment type="similarity">
    <text evidence="2">Belongs to the ribonuclease III family.</text>
</comment>
<dbReference type="RefSeq" id="WP_108824045.1">
    <property type="nucleotide sequence ID" value="NZ_CP023004.1"/>
</dbReference>
<dbReference type="GO" id="GO:0006364">
    <property type="term" value="P:rRNA processing"/>
    <property type="evidence" value="ECO:0007669"/>
    <property type="project" value="UniProtKB-UniRule"/>
</dbReference>
<accession>A0A2U8E0A7</accession>
<keyword evidence="8 9" id="KW-0694">RNA-binding</keyword>
<comment type="catalytic activity">
    <reaction evidence="1 9">
        <text>Endonucleolytic cleavage to 5'-phosphomonoester.</text>
        <dbReference type="EC" id="3.1.26.3"/>
    </reaction>
</comment>
<keyword evidence="9" id="KW-0479">Metal-binding</keyword>
<keyword evidence="9" id="KW-0699">rRNA-binding</keyword>
<keyword evidence="9" id="KW-0819">tRNA processing</keyword>
<dbReference type="Pfam" id="PF00035">
    <property type="entry name" value="dsrm"/>
    <property type="match status" value="1"/>
</dbReference>
<evidence type="ECO:0000256" key="1">
    <source>
        <dbReference type="ARBA" id="ARBA00000109"/>
    </source>
</evidence>
<keyword evidence="7 9" id="KW-0378">Hydrolase</keyword>
<keyword evidence="6 9" id="KW-0255">Endonuclease</keyword>
<dbReference type="SMART" id="SM00358">
    <property type="entry name" value="DSRM"/>
    <property type="match status" value="1"/>
</dbReference>
<evidence type="ECO:0000313" key="12">
    <source>
        <dbReference type="EMBL" id="AWI08241.1"/>
    </source>
</evidence>